<protein>
    <recommendedName>
        <fullName evidence="4">HEAT repeat protein</fullName>
    </recommendedName>
</protein>
<evidence type="ECO:0000313" key="2">
    <source>
        <dbReference type="EMBL" id="QDT56831.1"/>
    </source>
</evidence>
<dbReference type="AlphaFoldDB" id="A0A517SL32"/>
<dbReference type="InParanoid" id="A0A517SL32"/>
<dbReference type="KEGG" id="ccos:Pan44_48910"/>
<reference evidence="2 3" key="1">
    <citation type="submission" date="2019-02" db="EMBL/GenBank/DDBJ databases">
        <title>Deep-cultivation of Planctomycetes and their phenomic and genomic characterization uncovers novel biology.</title>
        <authorList>
            <person name="Wiegand S."/>
            <person name="Jogler M."/>
            <person name="Boedeker C."/>
            <person name="Pinto D."/>
            <person name="Vollmers J."/>
            <person name="Rivas-Marin E."/>
            <person name="Kohn T."/>
            <person name="Peeters S.H."/>
            <person name="Heuer A."/>
            <person name="Rast P."/>
            <person name="Oberbeckmann S."/>
            <person name="Bunk B."/>
            <person name="Jeske O."/>
            <person name="Meyerdierks A."/>
            <person name="Storesund J.E."/>
            <person name="Kallscheuer N."/>
            <person name="Luecker S."/>
            <person name="Lage O.M."/>
            <person name="Pohl T."/>
            <person name="Merkel B.J."/>
            <person name="Hornburger P."/>
            <person name="Mueller R.-W."/>
            <person name="Bruemmer F."/>
            <person name="Labrenz M."/>
            <person name="Spormann A.M."/>
            <person name="Op den Camp H."/>
            <person name="Overmann J."/>
            <person name="Amann R."/>
            <person name="Jetten M.S.M."/>
            <person name="Mascher T."/>
            <person name="Medema M.H."/>
            <person name="Devos D.P."/>
            <person name="Kaster A.-K."/>
            <person name="Ovreas L."/>
            <person name="Rohde M."/>
            <person name="Galperin M.Y."/>
            <person name="Jogler C."/>
        </authorList>
    </citation>
    <scope>NUCLEOTIDE SEQUENCE [LARGE SCALE GENOMIC DNA]</scope>
    <source>
        <strain evidence="2 3">Pan44</strain>
    </source>
</reference>
<name>A0A517SL32_9PLAN</name>
<dbReference type="Proteomes" id="UP000315700">
    <property type="component" value="Chromosome"/>
</dbReference>
<sequence length="551" mass="59512" precursor="true">MIEKQPMTRAFLPVLLILCGLTAFVPRSAGAQDNPYAESYLRMLTERGIATDAAGLRVFLASHVPGPEDTARLAENLADLGHEDYAKREAAMQALLARPPRSLAEVELRAASDDPEVRWRAKLVLDTLRQPGNDLLYASLIVIPLRKVQGLADVVLGVAPLCQSDSMQLAMSRALVATATEADAPLLKKSLGHEDPRIRMACLNALATTLGEAAVADILPLLDDRNDLVRLDAATQLLQFRRGESLRTLGKLLVSEQLTVRNRSIHKLRSTLKVSLPYSGYEPAEDRALHAAEWQKSIEANLDAKAEPVTSTAAPQFVAHLALQSPRYRTLILIGKDGAIEKKQVAQPGGRSVAVGNGNLLSVHPSSAVVTETDHSDKTVWVSKALDERPIVAIRRKDGNTLVATMEGSLIELNASGNMIRKSEIGIVQDIEALENGNVLLLSFVESKLKQLDATGRVQWQVSLPAPPTSMCLAKDGHAVITLQGAKQLADVDLATQALKTLSAPFRSPMQVEQLEDGRLAIMDVVGAHLADRQGALIETINLLPVSPDGF</sequence>
<feature type="signal peptide" evidence="1">
    <location>
        <begin position="1"/>
        <end position="31"/>
    </location>
</feature>
<evidence type="ECO:0000313" key="3">
    <source>
        <dbReference type="Proteomes" id="UP000315700"/>
    </source>
</evidence>
<dbReference type="Gene3D" id="1.25.10.10">
    <property type="entry name" value="Leucine-rich Repeat Variant"/>
    <property type="match status" value="1"/>
</dbReference>
<dbReference type="SUPFAM" id="SSF48371">
    <property type="entry name" value="ARM repeat"/>
    <property type="match status" value="1"/>
</dbReference>
<keyword evidence="1" id="KW-0732">Signal</keyword>
<evidence type="ECO:0008006" key="4">
    <source>
        <dbReference type="Google" id="ProtNLM"/>
    </source>
</evidence>
<dbReference type="SUPFAM" id="SSF63829">
    <property type="entry name" value="Calcium-dependent phosphotriesterase"/>
    <property type="match status" value="1"/>
</dbReference>
<dbReference type="EMBL" id="CP036271">
    <property type="protein sequence ID" value="QDT56831.1"/>
    <property type="molecule type" value="Genomic_DNA"/>
</dbReference>
<keyword evidence="3" id="KW-1185">Reference proteome</keyword>
<dbReference type="InterPro" id="IPR011989">
    <property type="entry name" value="ARM-like"/>
</dbReference>
<feature type="chain" id="PRO_5022173446" description="HEAT repeat protein" evidence="1">
    <location>
        <begin position="32"/>
        <end position="551"/>
    </location>
</feature>
<accession>A0A517SL32</accession>
<organism evidence="2 3">
    <name type="scientific">Caulifigura coniformis</name>
    <dbReference type="NCBI Taxonomy" id="2527983"/>
    <lineage>
        <taxon>Bacteria</taxon>
        <taxon>Pseudomonadati</taxon>
        <taxon>Planctomycetota</taxon>
        <taxon>Planctomycetia</taxon>
        <taxon>Planctomycetales</taxon>
        <taxon>Planctomycetaceae</taxon>
        <taxon>Caulifigura</taxon>
    </lineage>
</organism>
<gene>
    <name evidence="2" type="ORF">Pan44_48910</name>
</gene>
<proteinExistence type="predicted"/>
<evidence type="ECO:0000256" key="1">
    <source>
        <dbReference type="SAM" id="SignalP"/>
    </source>
</evidence>
<dbReference type="InterPro" id="IPR016024">
    <property type="entry name" value="ARM-type_fold"/>
</dbReference>